<dbReference type="PANTHER" id="PTHR12563:SF20">
    <property type="entry name" value="DIHYDROXYACETONE PHOSPHATE ACYLTRANSFERASE"/>
    <property type="match status" value="1"/>
</dbReference>
<dbReference type="Proteomes" id="UP000261640">
    <property type="component" value="Unplaced"/>
</dbReference>
<dbReference type="CDD" id="cd07993">
    <property type="entry name" value="LPLAT_DHAPAT-like"/>
    <property type="match status" value="1"/>
</dbReference>
<dbReference type="InterPro" id="IPR041728">
    <property type="entry name" value="GPAT/DHAPAT_LPLAT"/>
</dbReference>
<dbReference type="InterPro" id="IPR002123">
    <property type="entry name" value="Plipid/glycerol_acylTrfase"/>
</dbReference>
<evidence type="ECO:0000256" key="5">
    <source>
        <dbReference type="ARBA" id="ARBA00023315"/>
    </source>
</evidence>
<dbReference type="SMART" id="SM00563">
    <property type="entry name" value="PlsC"/>
    <property type="match status" value="1"/>
</dbReference>
<name>A0A3Q3N7W6_9TELE</name>
<keyword evidence="3 7" id="KW-0808">Transferase</keyword>
<evidence type="ECO:0000256" key="2">
    <source>
        <dbReference type="ARBA" id="ARBA00007937"/>
    </source>
</evidence>
<sequence>MSSKAVYSHRNPMLKKRDDFEDMLEERRNSSDLRYALRCYTPVLYQGVTPCKASMLKTMVLQSDQLHYVINQVSKETGRANDDITEEASAILEEMAQRLQLSTVRFFAFTLSKVFKTLFRSICVNEEGIQRLQQAIQEHPVVLLPSHRSYMDFLLMSYILYTYDLALPVIAAGMDFMGMKIVGEMLRMSGAFFIRRSFGGDRLYWAVFSEYVKTMLRNGFAPVEFFLEGTRSRTSKSLTPKLGLLNIVMDPFLKGEVFDVSLVPVSISYERILEEVLYARELLGVPKPKESTSGLFKARKVLSEDYGSIHVYFGQPVSLRSLAQGKVNRCQFSLMPRHIPKRPNEEIHNFVNDSAYRLVRTQEENMVLKPWVLLASLLLQNHHQNQAVGQIPGIALDELTEQTVWLRDVSRQYGAFLHWPDQMAPSEVVSSSLSLHQGLVRISGGRVQLALKQEEELLSQAVIVLSCASYRNQALHVFLRPALLACGIHIASSNKKRKTDAVSLCFFSFLRNMFFNEFILCPGATVQDFEEACYLLAKTGALHVSQQEVLVTEKGQRTLAYLTSMLDPFLQGYQVVCRFLCEEAPENLTEKQFIPALRKFVINLLLAGRLRYTEVLSSDLQKNCLAALLRLGAVRKIKGYVGFDHPCVPSWFNWLKHAKKYWKLPTQKAVGARL</sequence>
<proteinExistence type="inferred from homology"/>
<evidence type="ECO:0000256" key="1">
    <source>
        <dbReference type="ARBA" id="ARBA00004370"/>
    </source>
</evidence>
<dbReference type="Pfam" id="PF19277">
    <property type="entry name" value="GPAT_C"/>
    <property type="match status" value="1"/>
</dbReference>
<comment type="similarity">
    <text evidence="2 7">Belongs to the GPAT/DAPAT family.</text>
</comment>
<dbReference type="GO" id="GO:0008654">
    <property type="term" value="P:phospholipid biosynthetic process"/>
    <property type="evidence" value="ECO:0007669"/>
    <property type="project" value="TreeGrafter"/>
</dbReference>
<dbReference type="GO" id="GO:0005778">
    <property type="term" value="C:peroxisomal membrane"/>
    <property type="evidence" value="ECO:0007669"/>
    <property type="project" value="TreeGrafter"/>
</dbReference>
<evidence type="ECO:0000313" key="9">
    <source>
        <dbReference type="Ensembl" id="ENSMAMP00000031586.2"/>
    </source>
</evidence>
<dbReference type="GO" id="GO:0019432">
    <property type="term" value="P:triglyceride biosynthetic process"/>
    <property type="evidence" value="ECO:0007669"/>
    <property type="project" value="TreeGrafter"/>
</dbReference>
<dbReference type="PANTHER" id="PTHR12563">
    <property type="entry name" value="GLYCEROL-3-PHOSPHATE ACYLTRANSFERASE"/>
    <property type="match status" value="1"/>
</dbReference>
<keyword evidence="5 7" id="KW-0012">Acyltransferase</keyword>
<dbReference type="GO" id="GO:0008611">
    <property type="term" value="P:ether lipid biosynthetic process"/>
    <property type="evidence" value="ECO:0007669"/>
    <property type="project" value="TreeGrafter"/>
</dbReference>
<keyword evidence="10" id="KW-1185">Reference proteome</keyword>
<dbReference type="GO" id="GO:0004366">
    <property type="term" value="F:glycerol-3-phosphate O-acyltransferase activity"/>
    <property type="evidence" value="ECO:0007669"/>
    <property type="project" value="TreeGrafter"/>
</dbReference>
<dbReference type="AlphaFoldDB" id="A0A3Q3N7W6"/>
<dbReference type="GeneTree" id="ENSGT00520000055570"/>
<keyword evidence="4" id="KW-0472">Membrane</keyword>
<evidence type="ECO:0000256" key="7">
    <source>
        <dbReference type="PIRNR" id="PIRNR000437"/>
    </source>
</evidence>
<evidence type="ECO:0000256" key="6">
    <source>
        <dbReference type="ARBA" id="ARBA00025707"/>
    </source>
</evidence>
<comment type="subcellular location">
    <subcellularLocation>
        <location evidence="1">Membrane</location>
    </subcellularLocation>
</comment>
<reference evidence="9" key="1">
    <citation type="submission" date="2025-08" db="UniProtKB">
        <authorList>
            <consortium name="Ensembl"/>
        </authorList>
    </citation>
    <scope>IDENTIFICATION</scope>
</reference>
<accession>A0A3Q3N7W6</accession>
<dbReference type="SUPFAM" id="SSF69593">
    <property type="entry name" value="Glycerol-3-phosphate (1)-acyltransferase"/>
    <property type="match status" value="1"/>
</dbReference>
<dbReference type="Pfam" id="PF01553">
    <property type="entry name" value="Acyltransferase"/>
    <property type="match status" value="1"/>
</dbReference>
<evidence type="ECO:0000256" key="4">
    <source>
        <dbReference type="ARBA" id="ARBA00023136"/>
    </source>
</evidence>
<evidence type="ECO:0000256" key="3">
    <source>
        <dbReference type="ARBA" id="ARBA00022679"/>
    </source>
</evidence>
<dbReference type="GO" id="GO:0006631">
    <property type="term" value="P:fatty acid metabolic process"/>
    <property type="evidence" value="ECO:0007669"/>
    <property type="project" value="TreeGrafter"/>
</dbReference>
<organism evidence="9 10">
    <name type="scientific">Mastacembelus armatus</name>
    <name type="common">zig-zag eel</name>
    <dbReference type="NCBI Taxonomy" id="205130"/>
    <lineage>
        <taxon>Eukaryota</taxon>
        <taxon>Metazoa</taxon>
        <taxon>Chordata</taxon>
        <taxon>Craniata</taxon>
        <taxon>Vertebrata</taxon>
        <taxon>Euteleostomi</taxon>
        <taxon>Actinopterygii</taxon>
        <taxon>Neopterygii</taxon>
        <taxon>Teleostei</taxon>
        <taxon>Neoteleostei</taxon>
        <taxon>Acanthomorphata</taxon>
        <taxon>Anabantaria</taxon>
        <taxon>Synbranchiformes</taxon>
        <taxon>Mastacembelidae</taxon>
        <taxon>Mastacembelus</taxon>
    </lineage>
</organism>
<reference evidence="9" key="2">
    <citation type="submission" date="2025-09" db="UniProtKB">
        <authorList>
            <consortium name="Ensembl"/>
        </authorList>
    </citation>
    <scope>IDENTIFICATION</scope>
</reference>
<evidence type="ECO:0000259" key="8">
    <source>
        <dbReference type="SMART" id="SM00563"/>
    </source>
</evidence>
<feature type="domain" description="Phospholipid/glycerol acyltransferase" evidence="8">
    <location>
        <begin position="141"/>
        <end position="270"/>
    </location>
</feature>
<dbReference type="InterPro" id="IPR022284">
    <property type="entry name" value="GPAT/DHAPAT"/>
</dbReference>
<dbReference type="GO" id="GO:0016287">
    <property type="term" value="F:glycerone-phosphate O-acyltransferase activity"/>
    <property type="evidence" value="ECO:0007669"/>
    <property type="project" value="TreeGrafter"/>
</dbReference>
<dbReference type="GO" id="GO:0031966">
    <property type="term" value="C:mitochondrial membrane"/>
    <property type="evidence" value="ECO:0007669"/>
    <property type="project" value="TreeGrafter"/>
</dbReference>
<protein>
    <submittedName>
        <fullName evidence="9">Glyceronephosphate O-acyltransferase</fullName>
    </submittedName>
</protein>
<dbReference type="PIRSF" id="PIRSF000437">
    <property type="entry name" value="GPAT_DHAPAT"/>
    <property type="match status" value="1"/>
</dbReference>
<evidence type="ECO:0000313" key="10">
    <source>
        <dbReference type="Proteomes" id="UP000261640"/>
    </source>
</evidence>
<dbReference type="Ensembl" id="ENSMAMT00000032416.2">
    <property type="protein sequence ID" value="ENSMAMP00000031586.2"/>
    <property type="gene ID" value="ENSMAMG00000021279.2"/>
</dbReference>
<dbReference type="InterPro" id="IPR045520">
    <property type="entry name" value="GPAT/DHAPAT_C"/>
</dbReference>
<comment type="pathway">
    <text evidence="6">Phospholipid metabolism.</text>
</comment>